<organism evidence="5 6">
    <name type="scientific">Paralvinella palmiformis</name>
    <dbReference type="NCBI Taxonomy" id="53620"/>
    <lineage>
        <taxon>Eukaryota</taxon>
        <taxon>Metazoa</taxon>
        <taxon>Spiralia</taxon>
        <taxon>Lophotrochozoa</taxon>
        <taxon>Annelida</taxon>
        <taxon>Polychaeta</taxon>
        <taxon>Sedentaria</taxon>
        <taxon>Canalipalpata</taxon>
        <taxon>Terebellida</taxon>
        <taxon>Terebelliformia</taxon>
        <taxon>Alvinellidae</taxon>
        <taxon>Paralvinella</taxon>
    </lineage>
</organism>
<dbReference type="AlphaFoldDB" id="A0AAD9N547"/>
<evidence type="ECO:0000313" key="5">
    <source>
        <dbReference type="EMBL" id="KAK2155798.1"/>
    </source>
</evidence>
<dbReference type="InterPro" id="IPR011990">
    <property type="entry name" value="TPR-like_helical_dom_sf"/>
</dbReference>
<keyword evidence="6" id="KW-1185">Reference proteome</keyword>
<gene>
    <name evidence="5" type="ORF">LSH36_231g04018</name>
</gene>
<keyword evidence="2" id="KW-0732">Signal</keyword>
<dbReference type="Gene3D" id="1.25.40.10">
    <property type="entry name" value="Tetratricopeptide repeat domain"/>
    <property type="match status" value="1"/>
</dbReference>
<feature type="domain" description="Leprecan-like alpha-helical" evidence="4">
    <location>
        <begin position="47"/>
        <end position="320"/>
    </location>
</feature>
<dbReference type="GO" id="GO:0030199">
    <property type="term" value="P:collagen fibril organization"/>
    <property type="evidence" value="ECO:0007669"/>
    <property type="project" value="TreeGrafter"/>
</dbReference>
<comment type="caution">
    <text evidence="5">The sequence shown here is derived from an EMBL/GenBank/DDBJ whole genome shotgun (WGS) entry which is preliminary data.</text>
</comment>
<evidence type="ECO:0000256" key="3">
    <source>
        <dbReference type="ARBA" id="ARBA00023180"/>
    </source>
</evidence>
<protein>
    <recommendedName>
        <fullName evidence="4">Leprecan-like alpha-helical domain-containing protein</fullName>
    </recommendedName>
</protein>
<dbReference type="InterPro" id="IPR052284">
    <property type="entry name" value="Collagen_mod_leprecan"/>
</dbReference>
<dbReference type="EMBL" id="JAODUP010000231">
    <property type="protein sequence ID" value="KAK2155798.1"/>
    <property type="molecule type" value="Genomic_DNA"/>
</dbReference>
<evidence type="ECO:0000259" key="4">
    <source>
        <dbReference type="Pfam" id="PF23557"/>
    </source>
</evidence>
<evidence type="ECO:0000313" key="6">
    <source>
        <dbReference type="Proteomes" id="UP001208570"/>
    </source>
</evidence>
<dbReference type="PANTHER" id="PTHR13986:SF8">
    <property type="entry name" value="PROLYL 3-HYDROXYLASE 1-LIKE PROTEIN"/>
    <property type="match status" value="1"/>
</dbReference>
<dbReference type="InterPro" id="IPR056585">
    <property type="entry name" value="Leprecan_dom"/>
</dbReference>
<dbReference type="GO" id="GO:0005783">
    <property type="term" value="C:endoplasmic reticulum"/>
    <property type="evidence" value="ECO:0007669"/>
    <property type="project" value="TreeGrafter"/>
</dbReference>
<dbReference type="GO" id="GO:0005518">
    <property type="term" value="F:collagen binding"/>
    <property type="evidence" value="ECO:0007669"/>
    <property type="project" value="TreeGrafter"/>
</dbReference>
<reference evidence="5" key="1">
    <citation type="journal article" date="2023" name="Mol. Biol. Evol.">
        <title>Third-Generation Sequencing Reveals the Adaptive Role of the Epigenome in Three Deep-Sea Polychaetes.</title>
        <authorList>
            <person name="Perez M."/>
            <person name="Aroh O."/>
            <person name="Sun Y."/>
            <person name="Lan Y."/>
            <person name="Juniper S.K."/>
            <person name="Young C.R."/>
            <person name="Angers B."/>
            <person name="Qian P.Y."/>
        </authorList>
    </citation>
    <scope>NUCLEOTIDE SEQUENCE</scope>
    <source>
        <strain evidence="5">P08H-3</strain>
    </source>
</reference>
<dbReference type="PANTHER" id="PTHR13986">
    <property type="entry name" value="PROTEIN LYSINE HYDROXYLATION COMPLEX COMPONENT"/>
    <property type="match status" value="1"/>
</dbReference>
<sequence length="506" mass="58248">MAAFPVLKTGTFNRALEMILSVSTYLFVLAAINSCVPQTSGEPVVTFDVLYNAGIESYAQERWAECVDYMRKAIADHKTFQDNLIECRLMCESVSKNSDKYLSYEDLAMRDRLSELSFFEIALRRSDCIRRCKKEKLSGRPESVDQEIMAEFDKLKPYDYLQICAYQSGNYKTAAAASFTYLLANPDHETMQKNVQFYRTLANVNSGDFYNMELKPHQDLYMKGVDTYTEKKYAATIKHIEGALVEYYKEFSRCSALCEGTYDHESFPDFYNAVADHWISVLRCKHQCPIKLATINGALVDNFLVEHYNYLQFSYYQGNKILIDPMSVYHLLFCSLSLFNILADNGNDYQQLNKAIQYWRYFANCQVWIIGTKKFEKDLKTAAACTATYLLLKPNDETMKQNKAFYLTMEGLKEKDFLPRGEATKYVDEQKMEITMIQFVNAKYKFSDADEDKGAEPEKPLEDEGEVKTISIKKELPSSLLVELMVCSSAARRQMSTTSVISRKQL</sequence>
<accession>A0AAD9N547</accession>
<name>A0AAD9N547_9ANNE</name>
<keyword evidence="3" id="KW-0325">Glycoprotein</keyword>
<dbReference type="Pfam" id="PF23557">
    <property type="entry name" value="TPR_leprecan"/>
    <property type="match status" value="1"/>
</dbReference>
<evidence type="ECO:0000256" key="1">
    <source>
        <dbReference type="ARBA" id="ARBA00006487"/>
    </source>
</evidence>
<proteinExistence type="inferred from homology"/>
<dbReference type="Proteomes" id="UP001208570">
    <property type="component" value="Unassembled WGS sequence"/>
</dbReference>
<comment type="similarity">
    <text evidence="1">Belongs to the leprecan family.</text>
</comment>
<evidence type="ECO:0000256" key="2">
    <source>
        <dbReference type="ARBA" id="ARBA00022729"/>
    </source>
</evidence>